<dbReference type="EMBL" id="RCMV01000169">
    <property type="protein sequence ID" value="KAG3222758.1"/>
    <property type="molecule type" value="Genomic_DNA"/>
</dbReference>
<protein>
    <submittedName>
        <fullName evidence="2">Uncharacterized protein</fullName>
    </submittedName>
</protein>
<sequence>MGTKQQPARPPHGVAVKQSPLTARARRLETTAFPRSDLWSWTDDGAKDELIESMLRECVPPMAVPSTPALNGTAPLALAGNNRPLLVSQRQKLVTASQHSHLQLPMSSQTSRKTRNLQSPPTSLPPPQLQPSSSKNLTAAVAAAAASAGQDGWKAFKVAHRSNKVLTKTRQMISVLTCQNSSKKNENDGEDQHSHADGNAGTSGDEADPNEKEEETEEMRIAAAAAAKLMEAKAKFQREVLDEDTSQGSSTNGVGDVQNGAEDFWRLYKNSTTSKRPDSTRGRFIANCQNSSLLLVWKNKTDIVDSLHNGAAQRIMEHFGTFERDPTTGCLFRGEVFIVLFSRIVDEWNLSETLSLLDLTTKTQVLDRLGVLNCFHPLQQIETYRNLQLNALDQRQLILIIVKLAASGEVELTNTQLNGDIIESDVWKTWTSDDKLPSQGVLSCSMRALHGVQSEAQLPPTSVRKKLMQSLLFKLEDKAQELTLL</sequence>
<dbReference type="AlphaFoldDB" id="A0A8T1IGD2"/>
<comment type="caution">
    <text evidence="2">The sequence shown here is derived from an EMBL/GenBank/DDBJ whole genome shotgun (WGS) entry which is preliminary data.</text>
</comment>
<feature type="compositionally biased region" description="Polar residues" evidence="1">
    <location>
        <begin position="93"/>
        <end position="111"/>
    </location>
</feature>
<feature type="compositionally biased region" description="Basic and acidic residues" evidence="1">
    <location>
        <begin position="183"/>
        <end position="196"/>
    </location>
</feature>
<accession>A0A8T1IGD2</accession>
<organism evidence="2 3">
    <name type="scientific">Phytophthora cactorum</name>
    <dbReference type="NCBI Taxonomy" id="29920"/>
    <lineage>
        <taxon>Eukaryota</taxon>
        <taxon>Sar</taxon>
        <taxon>Stramenopiles</taxon>
        <taxon>Oomycota</taxon>
        <taxon>Peronosporomycetes</taxon>
        <taxon>Peronosporales</taxon>
        <taxon>Peronosporaceae</taxon>
        <taxon>Phytophthora</taxon>
    </lineage>
</organism>
<evidence type="ECO:0000313" key="3">
    <source>
        <dbReference type="Proteomes" id="UP000760860"/>
    </source>
</evidence>
<feature type="region of interest" description="Disordered" evidence="1">
    <location>
        <begin position="93"/>
        <end position="137"/>
    </location>
</feature>
<feature type="region of interest" description="Disordered" evidence="1">
    <location>
        <begin position="1"/>
        <end position="23"/>
    </location>
</feature>
<feature type="compositionally biased region" description="Acidic residues" evidence="1">
    <location>
        <begin position="205"/>
        <end position="217"/>
    </location>
</feature>
<reference evidence="2" key="1">
    <citation type="submission" date="2018-05" db="EMBL/GenBank/DDBJ databases">
        <title>Effector identification in a new, highly contiguous assembly of the strawberry crown rot pathogen Phytophthora cactorum.</title>
        <authorList>
            <person name="Armitage A.D."/>
            <person name="Nellist C.F."/>
            <person name="Bates H."/>
            <person name="Vickerstaff R.J."/>
            <person name="Harrison R.J."/>
        </authorList>
    </citation>
    <scope>NUCLEOTIDE SEQUENCE</scope>
    <source>
        <strain evidence="2">P421</strain>
    </source>
</reference>
<dbReference type="VEuPathDB" id="FungiDB:PC110_g15738"/>
<proteinExistence type="predicted"/>
<feature type="region of interest" description="Disordered" evidence="1">
    <location>
        <begin position="180"/>
        <end position="218"/>
    </location>
</feature>
<evidence type="ECO:0000313" key="2">
    <source>
        <dbReference type="EMBL" id="KAG3222758.1"/>
    </source>
</evidence>
<evidence type="ECO:0000256" key="1">
    <source>
        <dbReference type="SAM" id="MobiDB-lite"/>
    </source>
</evidence>
<dbReference type="Proteomes" id="UP000760860">
    <property type="component" value="Unassembled WGS sequence"/>
</dbReference>
<name>A0A8T1IGD2_9STRA</name>
<gene>
    <name evidence="2" type="ORF">PC129_g6568</name>
</gene>